<dbReference type="Gramene" id="mRNA:HanXRQr2_Chr05g0213381">
    <property type="protein sequence ID" value="CDS:HanXRQr2_Chr05g0213381.1"/>
    <property type="gene ID" value="HanXRQr2_Chr05g0213381"/>
</dbReference>
<dbReference type="AlphaFoldDB" id="A0A9K3IZR9"/>
<comment type="caution">
    <text evidence="1">The sequence shown here is derived from an EMBL/GenBank/DDBJ whole genome shotgun (WGS) entry which is preliminary data.</text>
</comment>
<evidence type="ECO:0000313" key="2">
    <source>
        <dbReference type="Proteomes" id="UP000215914"/>
    </source>
</evidence>
<sequence length="313" mass="36402">MGYSVFINDKSITKSKFCRPYKFLVHCVIHALGHRKGAYDEASDYIMNIISSLVLNRPYNISQVIFNHMLDNIKGEKYVQYPRFVQMLIDDQIPNLSKDASDELPLDHMDSETLKRLDVYRGVKPEDEPRYRQKFAEIKKSDYEALKDDKWRHDDSNSDDETDGMKLLVLKKRRWWFVKEEKRKRTPKVTTPKVVIKGKTKKQESPERLVDKSFEYFTKNVNVCVAETKKKKSPPHLVDEPVIPPTEVINQGVDLLKMSFADYEKLSIAQGAQDVTKTTENVEVGGESLKEKFVEGEGQRIPMRQKVTLILRK</sequence>
<accession>A0A9K3IZR9</accession>
<organism evidence="1 2">
    <name type="scientific">Helianthus annuus</name>
    <name type="common">Common sunflower</name>
    <dbReference type="NCBI Taxonomy" id="4232"/>
    <lineage>
        <taxon>Eukaryota</taxon>
        <taxon>Viridiplantae</taxon>
        <taxon>Streptophyta</taxon>
        <taxon>Embryophyta</taxon>
        <taxon>Tracheophyta</taxon>
        <taxon>Spermatophyta</taxon>
        <taxon>Magnoliopsida</taxon>
        <taxon>eudicotyledons</taxon>
        <taxon>Gunneridae</taxon>
        <taxon>Pentapetalae</taxon>
        <taxon>asterids</taxon>
        <taxon>campanulids</taxon>
        <taxon>Asterales</taxon>
        <taxon>Asteraceae</taxon>
        <taxon>Asteroideae</taxon>
        <taxon>Heliantheae alliance</taxon>
        <taxon>Heliantheae</taxon>
        <taxon>Helianthus</taxon>
    </lineage>
</organism>
<protein>
    <submittedName>
        <fullName evidence="1">Uncharacterized protein</fullName>
    </submittedName>
</protein>
<gene>
    <name evidence="1" type="ORF">HanXRQr2_Chr05g0213381</name>
</gene>
<keyword evidence="2" id="KW-1185">Reference proteome</keyword>
<reference evidence="1" key="2">
    <citation type="submission" date="2020-06" db="EMBL/GenBank/DDBJ databases">
        <title>Helianthus annuus Genome sequencing and assembly Release 2.</title>
        <authorList>
            <person name="Gouzy J."/>
            <person name="Langlade N."/>
            <person name="Munos S."/>
        </authorList>
    </citation>
    <scope>NUCLEOTIDE SEQUENCE</scope>
    <source>
        <tissue evidence="1">Leaves</tissue>
    </source>
</reference>
<proteinExistence type="predicted"/>
<dbReference type="EMBL" id="MNCJ02000320">
    <property type="protein sequence ID" value="KAF5805770.1"/>
    <property type="molecule type" value="Genomic_DNA"/>
</dbReference>
<name>A0A9K3IZR9_HELAN</name>
<evidence type="ECO:0000313" key="1">
    <source>
        <dbReference type="EMBL" id="KAF5805770.1"/>
    </source>
</evidence>
<reference evidence="1" key="1">
    <citation type="journal article" date="2017" name="Nature">
        <title>The sunflower genome provides insights into oil metabolism, flowering and Asterid evolution.</title>
        <authorList>
            <person name="Badouin H."/>
            <person name="Gouzy J."/>
            <person name="Grassa C.J."/>
            <person name="Murat F."/>
            <person name="Staton S.E."/>
            <person name="Cottret L."/>
            <person name="Lelandais-Briere C."/>
            <person name="Owens G.L."/>
            <person name="Carrere S."/>
            <person name="Mayjonade B."/>
            <person name="Legrand L."/>
            <person name="Gill N."/>
            <person name="Kane N.C."/>
            <person name="Bowers J.E."/>
            <person name="Hubner S."/>
            <person name="Bellec A."/>
            <person name="Berard A."/>
            <person name="Berges H."/>
            <person name="Blanchet N."/>
            <person name="Boniface M.C."/>
            <person name="Brunel D."/>
            <person name="Catrice O."/>
            <person name="Chaidir N."/>
            <person name="Claudel C."/>
            <person name="Donnadieu C."/>
            <person name="Faraut T."/>
            <person name="Fievet G."/>
            <person name="Helmstetter N."/>
            <person name="King M."/>
            <person name="Knapp S.J."/>
            <person name="Lai Z."/>
            <person name="Le Paslier M.C."/>
            <person name="Lippi Y."/>
            <person name="Lorenzon L."/>
            <person name="Mandel J.R."/>
            <person name="Marage G."/>
            <person name="Marchand G."/>
            <person name="Marquand E."/>
            <person name="Bret-Mestries E."/>
            <person name="Morien E."/>
            <person name="Nambeesan S."/>
            <person name="Nguyen T."/>
            <person name="Pegot-Espagnet P."/>
            <person name="Pouilly N."/>
            <person name="Raftis F."/>
            <person name="Sallet E."/>
            <person name="Schiex T."/>
            <person name="Thomas J."/>
            <person name="Vandecasteele C."/>
            <person name="Vares D."/>
            <person name="Vear F."/>
            <person name="Vautrin S."/>
            <person name="Crespi M."/>
            <person name="Mangin B."/>
            <person name="Burke J.M."/>
            <person name="Salse J."/>
            <person name="Munos S."/>
            <person name="Vincourt P."/>
            <person name="Rieseberg L.H."/>
            <person name="Langlade N.B."/>
        </authorList>
    </citation>
    <scope>NUCLEOTIDE SEQUENCE</scope>
    <source>
        <tissue evidence="1">Leaves</tissue>
    </source>
</reference>
<dbReference type="Proteomes" id="UP000215914">
    <property type="component" value="Unassembled WGS sequence"/>
</dbReference>